<dbReference type="CDD" id="cd18084">
    <property type="entry name" value="RsmE-like"/>
    <property type="match status" value="1"/>
</dbReference>
<keyword evidence="14" id="KW-1185">Reference proteome</keyword>
<feature type="domain" description="Ribosomal RNA small subunit methyltransferase E methyltransferase" evidence="11">
    <location>
        <begin position="125"/>
        <end position="303"/>
    </location>
</feature>
<dbReference type="SUPFAM" id="SSF75217">
    <property type="entry name" value="alpha/beta knot"/>
    <property type="match status" value="1"/>
</dbReference>
<sequence>MLPRPGAVRTCLLVGRAMGCARHRMRWAASSVRTRAKAKRRVFVDANPGMAGGGTSFVPLPVSECHHVAKVLRLQPPAEVLVTFGDGRWLPGTLHHQDASGTKRKNRQQLGVLISPGANTVVSAEPLPVTLSIAPPKAEAWCWIVEKCTELGVDRVVPLVAQFGTGNDQQQRLTDKGVTVMKQALKQCERAWTMPVDTFVPVQQFLSMRRRAAGDILLVAMEDESHRDGDILTVLDALDQEERAGDRPAIQRACLAVGPEGGWSDEEKRALSEARQAGQPRSVFSVGLGRYILTTEAAAVMGTGLLCAWMERRLSKKTA</sequence>
<reference evidence="12 14" key="1">
    <citation type="submission" date="2015-02" db="EMBL/GenBank/DDBJ databases">
        <authorList>
            <person name="Chooi Y.-H."/>
        </authorList>
    </citation>
    <scope>NUCLEOTIDE SEQUENCE [LARGE SCALE GENOMIC DNA]</scope>
    <source>
        <strain evidence="12">E3</strain>
    </source>
</reference>
<geneLocation type="mitochondrion" evidence="13"/>
<dbReference type="PANTHER" id="PTHR30027:SF3">
    <property type="entry name" value="16S RRNA (URACIL(1498)-N(3))-METHYLTRANSFERASE"/>
    <property type="match status" value="1"/>
</dbReference>
<evidence type="ECO:0000256" key="3">
    <source>
        <dbReference type="ARBA" id="ARBA00012328"/>
    </source>
</evidence>
<organism evidence="12 14">
    <name type="scientific">Plasmodiophora brassicae</name>
    <name type="common">Clubroot disease agent</name>
    <dbReference type="NCBI Taxonomy" id="37360"/>
    <lineage>
        <taxon>Eukaryota</taxon>
        <taxon>Sar</taxon>
        <taxon>Rhizaria</taxon>
        <taxon>Endomyxa</taxon>
        <taxon>Phytomyxea</taxon>
        <taxon>Plasmodiophorida</taxon>
        <taxon>Plasmodiophoridae</taxon>
        <taxon>Plasmodiophora</taxon>
    </lineage>
</organism>
<proteinExistence type="inferred from homology"/>
<dbReference type="GO" id="GO:0070475">
    <property type="term" value="P:rRNA base methylation"/>
    <property type="evidence" value="ECO:0007669"/>
    <property type="project" value="TreeGrafter"/>
</dbReference>
<evidence type="ECO:0000256" key="7">
    <source>
        <dbReference type="ARBA" id="ARBA00022679"/>
    </source>
</evidence>
<evidence type="ECO:0000313" key="13">
    <source>
        <dbReference type="EMBL" id="SPQ98660.1"/>
    </source>
</evidence>
<dbReference type="PANTHER" id="PTHR30027">
    <property type="entry name" value="RIBOSOMAL RNA SMALL SUBUNIT METHYLTRANSFERASE E"/>
    <property type="match status" value="1"/>
</dbReference>
<dbReference type="Proteomes" id="UP000290189">
    <property type="component" value="Unassembled WGS sequence"/>
</dbReference>
<dbReference type="OrthoDB" id="3465at2759"/>
<comment type="subcellular location">
    <subcellularLocation>
        <location evidence="1">Cytoplasm</location>
    </subcellularLocation>
</comment>
<dbReference type="EMBL" id="CDSF01000121">
    <property type="protein sequence ID" value="CEP01885.1"/>
    <property type="molecule type" value="Genomic_DNA"/>
</dbReference>
<evidence type="ECO:0000256" key="4">
    <source>
        <dbReference type="ARBA" id="ARBA00022490"/>
    </source>
</evidence>
<dbReference type="InterPro" id="IPR029028">
    <property type="entry name" value="Alpha/beta_knot_MTases"/>
</dbReference>
<evidence type="ECO:0000259" key="11">
    <source>
        <dbReference type="Pfam" id="PF04452"/>
    </source>
</evidence>
<protein>
    <recommendedName>
        <fullName evidence="3">16S rRNA (uracil(1498)-N(3))-methyltransferase</fullName>
        <ecNumber evidence="3">2.1.1.193</ecNumber>
    </recommendedName>
</protein>
<evidence type="ECO:0000313" key="15">
    <source>
        <dbReference type="Proteomes" id="UP000290189"/>
    </source>
</evidence>
<dbReference type="InterPro" id="IPR015947">
    <property type="entry name" value="PUA-like_sf"/>
</dbReference>
<dbReference type="InterPro" id="IPR006700">
    <property type="entry name" value="RsmE"/>
</dbReference>
<keyword evidence="8" id="KW-0949">S-adenosyl-L-methionine</keyword>
<dbReference type="EC" id="2.1.1.193" evidence="3"/>
<keyword evidence="6" id="KW-0489">Methyltransferase</keyword>
<evidence type="ECO:0000256" key="2">
    <source>
        <dbReference type="ARBA" id="ARBA00005528"/>
    </source>
</evidence>
<evidence type="ECO:0000256" key="5">
    <source>
        <dbReference type="ARBA" id="ARBA00022552"/>
    </source>
</evidence>
<name>A0A0G4J2U4_PLABS</name>
<keyword evidence="7" id="KW-0808">Transferase</keyword>
<dbReference type="Pfam" id="PF04452">
    <property type="entry name" value="Methyltrans_RNA"/>
    <property type="match status" value="1"/>
</dbReference>
<evidence type="ECO:0000313" key="12">
    <source>
        <dbReference type="EMBL" id="CEP01885.1"/>
    </source>
</evidence>
<dbReference type="GO" id="GO:0005737">
    <property type="term" value="C:cytoplasm"/>
    <property type="evidence" value="ECO:0007669"/>
    <property type="project" value="UniProtKB-SubCell"/>
</dbReference>
<keyword evidence="4" id="KW-0963">Cytoplasm</keyword>
<reference evidence="13 15" key="2">
    <citation type="submission" date="2018-03" db="EMBL/GenBank/DDBJ databases">
        <authorList>
            <person name="Fogelqvist J."/>
        </authorList>
    </citation>
    <scope>NUCLEOTIDE SEQUENCE [LARGE SCALE GENOMIC DNA]</scope>
</reference>
<keyword evidence="5" id="KW-0698">rRNA processing</keyword>
<dbReference type="Gene3D" id="3.40.1280.10">
    <property type="match status" value="1"/>
</dbReference>
<evidence type="ECO:0000256" key="10">
    <source>
        <dbReference type="ARBA" id="ARBA00047944"/>
    </source>
</evidence>
<dbReference type="EMBL" id="OVEO01000010">
    <property type="protein sequence ID" value="SPQ98660.1"/>
    <property type="molecule type" value="Genomic_DNA"/>
</dbReference>
<evidence type="ECO:0000256" key="8">
    <source>
        <dbReference type="ARBA" id="ARBA00022691"/>
    </source>
</evidence>
<accession>A0A0G4J2U4</accession>
<comment type="function">
    <text evidence="9">Specifically methylates the N3 position of the uracil ring of uridine 1498 (m3U1498) in 16S rRNA. Acts on the fully assembled 30S ribosomal subunit.</text>
</comment>
<evidence type="ECO:0000256" key="1">
    <source>
        <dbReference type="ARBA" id="ARBA00004496"/>
    </source>
</evidence>
<gene>
    <name evidence="12" type="ORF">PBRA_008828</name>
    <name evidence="13" type="ORF">PLBR_LOCUS5875</name>
</gene>
<dbReference type="SUPFAM" id="SSF88697">
    <property type="entry name" value="PUA domain-like"/>
    <property type="match status" value="1"/>
</dbReference>
<comment type="similarity">
    <text evidence="2">Belongs to the RNA methyltransferase RsmE family.</text>
</comment>
<dbReference type="GO" id="GO:0070042">
    <property type="term" value="F:rRNA (uridine-N3-)-methyltransferase activity"/>
    <property type="evidence" value="ECO:0007669"/>
    <property type="project" value="TreeGrafter"/>
</dbReference>
<keyword evidence="13" id="KW-0496">Mitochondrion</keyword>
<dbReference type="InterPro" id="IPR029026">
    <property type="entry name" value="tRNA_m1G_MTases_N"/>
</dbReference>
<evidence type="ECO:0000256" key="6">
    <source>
        <dbReference type="ARBA" id="ARBA00022603"/>
    </source>
</evidence>
<dbReference type="AlphaFoldDB" id="A0A0G4J2U4"/>
<dbReference type="InterPro" id="IPR046886">
    <property type="entry name" value="RsmE_MTase_dom"/>
</dbReference>
<evidence type="ECO:0000313" key="14">
    <source>
        <dbReference type="Proteomes" id="UP000039324"/>
    </source>
</evidence>
<dbReference type="STRING" id="37360.A0A0G4J2U4"/>
<comment type="catalytic activity">
    <reaction evidence="10">
        <text>uridine(1498) in 16S rRNA + S-adenosyl-L-methionine = N(3)-methyluridine(1498) in 16S rRNA + S-adenosyl-L-homocysteine + H(+)</text>
        <dbReference type="Rhea" id="RHEA:42920"/>
        <dbReference type="Rhea" id="RHEA-COMP:10283"/>
        <dbReference type="Rhea" id="RHEA-COMP:10284"/>
        <dbReference type="ChEBI" id="CHEBI:15378"/>
        <dbReference type="ChEBI" id="CHEBI:57856"/>
        <dbReference type="ChEBI" id="CHEBI:59789"/>
        <dbReference type="ChEBI" id="CHEBI:65315"/>
        <dbReference type="ChEBI" id="CHEBI:74502"/>
        <dbReference type="EC" id="2.1.1.193"/>
    </reaction>
</comment>
<dbReference type="Proteomes" id="UP000039324">
    <property type="component" value="Unassembled WGS sequence"/>
</dbReference>
<evidence type="ECO:0000256" key="9">
    <source>
        <dbReference type="ARBA" id="ARBA00025699"/>
    </source>
</evidence>
<dbReference type="NCBIfam" id="TIGR00046">
    <property type="entry name" value="RsmE family RNA methyltransferase"/>
    <property type="match status" value="1"/>
</dbReference>